<evidence type="ECO:0000313" key="6">
    <source>
        <dbReference type="EMBL" id="MBR8642624.1"/>
    </source>
</evidence>
<feature type="domain" description="Tyr recombinase" evidence="4">
    <location>
        <begin position="90"/>
        <end position="253"/>
    </location>
</feature>
<gene>
    <name evidence="6" type="ORF">KEF29_33290</name>
</gene>
<comment type="caution">
    <text evidence="6">The sequence shown here is derived from an EMBL/GenBank/DDBJ whole genome shotgun (WGS) entry which is preliminary data.</text>
</comment>
<feature type="domain" description="Core-binding (CB)" evidence="5">
    <location>
        <begin position="1"/>
        <end position="75"/>
    </location>
</feature>
<proteinExistence type="predicted"/>
<evidence type="ECO:0000313" key="7">
    <source>
        <dbReference type="Proteomes" id="UP000682308"/>
    </source>
</evidence>
<dbReference type="GO" id="GO:0003677">
    <property type="term" value="F:DNA binding"/>
    <property type="evidence" value="ECO:0007669"/>
    <property type="project" value="UniProtKB-UniRule"/>
</dbReference>
<evidence type="ECO:0000256" key="3">
    <source>
        <dbReference type="PROSITE-ProRule" id="PRU01248"/>
    </source>
</evidence>
<protein>
    <submittedName>
        <fullName evidence="6">Tyrosine-type recombinase/integrase</fullName>
    </submittedName>
</protein>
<dbReference type="CDD" id="cd00397">
    <property type="entry name" value="DNA_BRE_C"/>
    <property type="match status" value="1"/>
</dbReference>
<dbReference type="InterPro" id="IPR044068">
    <property type="entry name" value="CB"/>
</dbReference>
<dbReference type="PANTHER" id="PTHR30349:SF64">
    <property type="entry name" value="PROPHAGE INTEGRASE INTD-RELATED"/>
    <property type="match status" value="1"/>
</dbReference>
<keyword evidence="7" id="KW-1185">Reference proteome</keyword>
<reference evidence="6 7" key="1">
    <citation type="submission" date="2021-04" db="EMBL/GenBank/DDBJ databases">
        <title>Characterization of the biosynthetic gene cluster of new lipopeptides with antitumor activity in the genome of the marine Streptomyces PHM034.</title>
        <authorList>
            <person name="Ceniceros A."/>
            <person name="Canedo L."/>
            <person name="Mendez C."/>
            <person name="Olano C."/>
            <person name="Schleissner C."/>
            <person name="Cuevas C."/>
            <person name="De La Calle F."/>
            <person name="Salas J.A."/>
        </authorList>
    </citation>
    <scope>NUCLEOTIDE SEQUENCE [LARGE SCALE GENOMIC DNA]</scope>
    <source>
        <strain evidence="6 7">PHM034</strain>
    </source>
</reference>
<dbReference type="InterPro" id="IPR011010">
    <property type="entry name" value="DNA_brk_join_enz"/>
</dbReference>
<dbReference type="GO" id="GO:0006310">
    <property type="term" value="P:DNA recombination"/>
    <property type="evidence" value="ECO:0007669"/>
    <property type="project" value="UniProtKB-KW"/>
</dbReference>
<dbReference type="SUPFAM" id="SSF56349">
    <property type="entry name" value="DNA breaking-rejoining enzymes"/>
    <property type="match status" value="1"/>
</dbReference>
<dbReference type="EMBL" id="JAGTPG010000002">
    <property type="protein sequence ID" value="MBR8642624.1"/>
    <property type="molecule type" value="Genomic_DNA"/>
</dbReference>
<dbReference type="PANTHER" id="PTHR30349">
    <property type="entry name" value="PHAGE INTEGRASE-RELATED"/>
    <property type="match status" value="1"/>
</dbReference>
<dbReference type="InterPro" id="IPR002104">
    <property type="entry name" value="Integrase_catalytic"/>
</dbReference>
<dbReference type="PROSITE" id="PS51898">
    <property type="entry name" value="TYR_RECOMBINASE"/>
    <property type="match status" value="1"/>
</dbReference>
<keyword evidence="2" id="KW-0233">DNA recombination</keyword>
<dbReference type="InterPro" id="IPR050090">
    <property type="entry name" value="Tyrosine_recombinase_XerCD"/>
</dbReference>
<dbReference type="Gene3D" id="1.10.443.10">
    <property type="entry name" value="Intergrase catalytic core"/>
    <property type="match status" value="1"/>
</dbReference>
<evidence type="ECO:0000256" key="2">
    <source>
        <dbReference type="ARBA" id="ARBA00023172"/>
    </source>
</evidence>
<keyword evidence="1 3" id="KW-0238">DNA-binding</keyword>
<accession>A0A941FER7</accession>
<evidence type="ECO:0000259" key="4">
    <source>
        <dbReference type="PROSITE" id="PS51898"/>
    </source>
</evidence>
<dbReference type="AlphaFoldDB" id="A0A941FER7"/>
<dbReference type="GO" id="GO:0015074">
    <property type="term" value="P:DNA integration"/>
    <property type="evidence" value="ECO:0007669"/>
    <property type="project" value="InterPro"/>
</dbReference>
<name>A0A941FER7_9ACTN</name>
<evidence type="ECO:0000256" key="1">
    <source>
        <dbReference type="ARBA" id="ARBA00023125"/>
    </source>
</evidence>
<organism evidence="6 7">
    <name type="scientific">Streptomyces tuirus</name>
    <dbReference type="NCBI Taxonomy" id="68278"/>
    <lineage>
        <taxon>Bacteria</taxon>
        <taxon>Bacillati</taxon>
        <taxon>Actinomycetota</taxon>
        <taxon>Actinomycetes</taxon>
        <taxon>Kitasatosporales</taxon>
        <taxon>Streptomycetaceae</taxon>
        <taxon>Streptomyces</taxon>
    </lineage>
</organism>
<sequence length="261" mass="28966">MVIERYVAAQRADGYAANTIRARVNCIKAIAKHAGLAVDRIRAEHVQAYFSTRALTNWTRRTYLNHLASFGRWLGSNLIDGIRKPLAPRATPDPIAERDLKDLLGSTTRPDHRAWVLLGAYCGLRAHETAKLSAEDLHDSSDGQTLLRVVGKGGRTDVVPVPPVVLAALNRQSSGRFWPDLRPEKVSRCISRVAKAMGMKMRYHQLRHRFGTAVYRASGQDLLMTQRLMRHASPATTAGYAAVADDRFQEVVRDLPGALHA</sequence>
<dbReference type="Pfam" id="PF00589">
    <property type="entry name" value="Phage_integrase"/>
    <property type="match status" value="1"/>
</dbReference>
<evidence type="ECO:0000259" key="5">
    <source>
        <dbReference type="PROSITE" id="PS51900"/>
    </source>
</evidence>
<dbReference type="InterPro" id="IPR013762">
    <property type="entry name" value="Integrase-like_cat_sf"/>
</dbReference>
<dbReference type="PROSITE" id="PS51900">
    <property type="entry name" value="CB"/>
    <property type="match status" value="1"/>
</dbReference>
<dbReference type="Proteomes" id="UP000682308">
    <property type="component" value="Unassembled WGS sequence"/>
</dbReference>